<evidence type="ECO:0000256" key="1">
    <source>
        <dbReference type="ARBA" id="ARBA00023015"/>
    </source>
</evidence>
<evidence type="ECO:0000256" key="2">
    <source>
        <dbReference type="ARBA" id="ARBA00023163"/>
    </source>
</evidence>
<gene>
    <name evidence="4" type="ORF">MNBD_GAMMA06-1204</name>
</gene>
<sequence>MLTPEFAKDYSNKTIRVITRDINALHEMGLIYKEHGKIKAKKDIIEAFKPWAKA</sequence>
<evidence type="ECO:0000313" key="4">
    <source>
        <dbReference type="EMBL" id="VAW50350.1"/>
    </source>
</evidence>
<dbReference type="GO" id="GO:0003700">
    <property type="term" value="F:DNA-binding transcription factor activity"/>
    <property type="evidence" value="ECO:0007669"/>
    <property type="project" value="InterPro"/>
</dbReference>
<keyword evidence="1" id="KW-0805">Transcription regulation</keyword>
<protein>
    <recommendedName>
        <fullName evidence="3">HTH deoR-type domain-containing protein</fullName>
    </recommendedName>
</protein>
<proteinExistence type="predicted"/>
<evidence type="ECO:0000259" key="3">
    <source>
        <dbReference type="Pfam" id="PF08220"/>
    </source>
</evidence>
<dbReference type="Pfam" id="PF08220">
    <property type="entry name" value="HTH_DeoR"/>
    <property type="match status" value="1"/>
</dbReference>
<reference evidence="4" key="1">
    <citation type="submission" date="2018-06" db="EMBL/GenBank/DDBJ databases">
        <authorList>
            <person name="Zhirakovskaya E."/>
        </authorList>
    </citation>
    <scope>NUCLEOTIDE SEQUENCE</scope>
</reference>
<dbReference type="InterPro" id="IPR001034">
    <property type="entry name" value="DeoR_HTH"/>
</dbReference>
<name>A0A3B0WD65_9ZZZZ</name>
<dbReference type="EMBL" id="UOFD01000011">
    <property type="protein sequence ID" value="VAW50350.1"/>
    <property type="molecule type" value="Genomic_DNA"/>
</dbReference>
<organism evidence="4">
    <name type="scientific">hydrothermal vent metagenome</name>
    <dbReference type="NCBI Taxonomy" id="652676"/>
    <lineage>
        <taxon>unclassified sequences</taxon>
        <taxon>metagenomes</taxon>
        <taxon>ecological metagenomes</taxon>
    </lineage>
</organism>
<feature type="domain" description="HTH deoR-type" evidence="3">
    <location>
        <begin position="9"/>
        <end position="40"/>
    </location>
</feature>
<keyword evidence="2" id="KW-0804">Transcription</keyword>
<dbReference type="AlphaFoldDB" id="A0A3B0WD65"/>
<accession>A0A3B0WD65</accession>